<dbReference type="GO" id="GO:0005576">
    <property type="term" value="C:extracellular region"/>
    <property type="evidence" value="ECO:0007669"/>
    <property type="project" value="UniProtKB-SubCell"/>
</dbReference>
<dbReference type="PRINTS" id="PR01011">
    <property type="entry name" value="GLUTPROXDASE"/>
</dbReference>
<evidence type="ECO:0000256" key="2">
    <source>
        <dbReference type="ARBA" id="ARBA00004613"/>
    </source>
</evidence>
<evidence type="ECO:0000313" key="11">
    <source>
        <dbReference type="Proteomes" id="UP000594260"/>
    </source>
</evidence>
<organism evidence="10 11">
    <name type="scientific">Varroa destructor</name>
    <name type="common">Honeybee mite</name>
    <dbReference type="NCBI Taxonomy" id="109461"/>
    <lineage>
        <taxon>Eukaryota</taxon>
        <taxon>Metazoa</taxon>
        <taxon>Ecdysozoa</taxon>
        <taxon>Arthropoda</taxon>
        <taxon>Chelicerata</taxon>
        <taxon>Arachnida</taxon>
        <taxon>Acari</taxon>
        <taxon>Parasitiformes</taxon>
        <taxon>Mesostigmata</taxon>
        <taxon>Gamasina</taxon>
        <taxon>Dermanyssoidea</taxon>
        <taxon>Varroidae</taxon>
        <taxon>Varroa</taxon>
    </lineage>
</organism>
<evidence type="ECO:0000256" key="3">
    <source>
        <dbReference type="ARBA" id="ARBA00006926"/>
    </source>
</evidence>
<dbReference type="EnsemblMetazoa" id="XM_022793740">
    <property type="protein sequence ID" value="XP_022649475"/>
    <property type="gene ID" value="LOC111245406"/>
</dbReference>
<dbReference type="Pfam" id="PF00255">
    <property type="entry name" value="GSHPx"/>
    <property type="match status" value="1"/>
</dbReference>
<dbReference type="PROSITE" id="PS51355">
    <property type="entry name" value="GLUTATHIONE_PEROXID_3"/>
    <property type="match status" value="1"/>
</dbReference>
<dbReference type="GeneID" id="111245406"/>
<evidence type="ECO:0000256" key="6">
    <source>
        <dbReference type="ARBA" id="ARBA00022559"/>
    </source>
</evidence>
<comment type="subcellular location">
    <subcellularLocation>
        <location evidence="2">Secreted</location>
    </subcellularLocation>
</comment>
<evidence type="ECO:0000256" key="4">
    <source>
        <dbReference type="ARBA" id="ARBA00012310"/>
    </source>
</evidence>
<keyword evidence="8 9" id="KW-0560">Oxidoreductase</keyword>
<dbReference type="PANTHER" id="PTHR11592">
    <property type="entry name" value="GLUTATHIONE PEROXIDASE"/>
    <property type="match status" value="1"/>
</dbReference>
<protein>
    <recommendedName>
        <fullName evidence="4 9">Glutathione peroxidase</fullName>
    </recommendedName>
</protein>
<dbReference type="InterPro" id="IPR036249">
    <property type="entry name" value="Thioredoxin-like_sf"/>
</dbReference>
<accession>A0A7M7JBF4</accession>
<evidence type="ECO:0000313" key="10">
    <source>
        <dbReference type="EnsemblMetazoa" id="XP_022649475"/>
    </source>
</evidence>
<dbReference type="AlphaFoldDB" id="A0A7M7JBF4"/>
<dbReference type="Proteomes" id="UP000594260">
    <property type="component" value="Unplaced"/>
</dbReference>
<comment type="similarity">
    <text evidence="3 9">Belongs to the glutathione peroxidase family.</text>
</comment>
<name>A0A7M7JBF4_VARDE</name>
<evidence type="ECO:0000256" key="8">
    <source>
        <dbReference type="ARBA" id="ARBA00023002"/>
    </source>
</evidence>
<keyword evidence="5" id="KW-0964">Secreted</keyword>
<evidence type="ECO:0000256" key="9">
    <source>
        <dbReference type="RuleBase" id="RU000499"/>
    </source>
</evidence>
<dbReference type="InterPro" id="IPR000889">
    <property type="entry name" value="Glutathione_peroxidase"/>
</dbReference>
<dbReference type="PANTHER" id="PTHR11592:SF88">
    <property type="entry name" value="GLUTATHIONE PEROXIDASE-RELATED"/>
    <property type="match status" value="1"/>
</dbReference>
<dbReference type="SUPFAM" id="SSF52833">
    <property type="entry name" value="Thioredoxin-like"/>
    <property type="match status" value="1"/>
</dbReference>
<keyword evidence="6 9" id="KW-0575">Peroxidase</keyword>
<dbReference type="Gene3D" id="3.40.30.10">
    <property type="entry name" value="Glutaredoxin"/>
    <property type="match status" value="1"/>
</dbReference>
<sequence>MLNMKIAFSLCFLKLRAALPVPISFIALEKPNMRVLAATFLLTAIAGINGTLYLPEDATECDENVEKKVYDFSMKDILENGTVSLSNHQKNVMLIVNVATYCGKTYQYHGLNALVNKYGGKGFTIVGVPCNQFGMQEPGKTHEILSGIEFVRPGKGYKPNFQLTQKTDVNDDTACPLYKYLKKACPISPQAEFSEKGRLSYRNFHASDIRWNFEKFLIGKNGKPIRRYHSRVDPHQLQADIETALRQD</sequence>
<dbReference type="InParanoid" id="A0A7M7JBF4"/>
<keyword evidence="7" id="KW-0732">Signal</keyword>
<dbReference type="RefSeq" id="XP_022649475.1">
    <property type="nucleotide sequence ID" value="XM_022793740.1"/>
</dbReference>
<evidence type="ECO:0000256" key="1">
    <source>
        <dbReference type="ARBA" id="ARBA00000217"/>
    </source>
</evidence>
<proteinExistence type="inferred from homology"/>
<comment type="catalytic activity">
    <reaction evidence="1">
        <text>2 glutathione + H2O2 = glutathione disulfide + 2 H2O</text>
        <dbReference type="Rhea" id="RHEA:16833"/>
        <dbReference type="ChEBI" id="CHEBI:15377"/>
        <dbReference type="ChEBI" id="CHEBI:16240"/>
        <dbReference type="ChEBI" id="CHEBI:57925"/>
        <dbReference type="ChEBI" id="CHEBI:58297"/>
        <dbReference type="EC" id="1.11.1.9"/>
    </reaction>
</comment>
<reference evidence="10" key="1">
    <citation type="submission" date="2021-01" db="UniProtKB">
        <authorList>
            <consortium name="EnsemblMetazoa"/>
        </authorList>
    </citation>
    <scope>IDENTIFICATION</scope>
</reference>
<keyword evidence="11" id="KW-1185">Reference proteome</keyword>
<dbReference type="GO" id="GO:0006979">
    <property type="term" value="P:response to oxidative stress"/>
    <property type="evidence" value="ECO:0007669"/>
    <property type="project" value="InterPro"/>
</dbReference>
<evidence type="ECO:0000256" key="7">
    <source>
        <dbReference type="ARBA" id="ARBA00022729"/>
    </source>
</evidence>
<dbReference type="GO" id="GO:0004602">
    <property type="term" value="F:glutathione peroxidase activity"/>
    <property type="evidence" value="ECO:0007669"/>
    <property type="project" value="UniProtKB-EC"/>
</dbReference>
<dbReference type="CDD" id="cd00340">
    <property type="entry name" value="GSH_Peroxidase"/>
    <property type="match status" value="1"/>
</dbReference>
<evidence type="ECO:0000256" key="5">
    <source>
        <dbReference type="ARBA" id="ARBA00022525"/>
    </source>
</evidence>